<sequence length="65" mass="7632">MSSQKTKSKYRSDLFAAIHETASDLFRVGIINKEKMEQFDKWCLANPKLFKRMVEDGYNKEATKK</sequence>
<evidence type="ECO:0000313" key="2">
    <source>
        <dbReference type="Proteomes" id="UP000798046"/>
    </source>
</evidence>
<dbReference type="EMBL" id="VZRA01000004">
    <property type="protein sequence ID" value="KAB0669038.1"/>
    <property type="molecule type" value="Genomic_DNA"/>
</dbReference>
<accession>A0ABQ6TL80</accession>
<comment type="caution">
    <text evidence="1">The sequence shown here is derived from an EMBL/GenBank/DDBJ whole genome shotgun (WGS) entry which is preliminary data.</text>
</comment>
<evidence type="ECO:0000313" key="1">
    <source>
        <dbReference type="EMBL" id="KAB0669038.1"/>
    </source>
</evidence>
<keyword evidence="2" id="KW-1185">Reference proteome</keyword>
<protein>
    <submittedName>
        <fullName evidence="1">Uncharacterized protein</fullName>
    </submittedName>
</protein>
<organism evidence="1 2">
    <name type="scientific">Oryzomonas sagensis</name>
    <dbReference type="NCBI Taxonomy" id="2603857"/>
    <lineage>
        <taxon>Bacteria</taxon>
        <taxon>Pseudomonadati</taxon>
        <taxon>Thermodesulfobacteriota</taxon>
        <taxon>Desulfuromonadia</taxon>
        <taxon>Geobacterales</taxon>
        <taxon>Geobacteraceae</taxon>
        <taxon>Oryzomonas</taxon>
    </lineage>
</organism>
<name>A0ABQ6TL80_9BACT</name>
<gene>
    <name evidence="1" type="ORF">F6V30_14475</name>
</gene>
<proteinExistence type="predicted"/>
<reference evidence="1 2" key="1">
    <citation type="journal article" date="2020" name="Microorganisms">
        <title>Description of Three Novel Members in the Family Geobacteraceae, Oryzomonas japonicum gen. nov., sp. nov., Oryzomonas sagensis sp. nov., and Oryzomonas ruber sp. nov.</title>
        <authorList>
            <person name="Xu Z."/>
            <person name="Masuda Y."/>
            <person name="Hayakawa C."/>
            <person name="Ushijima N."/>
            <person name="Kawano K."/>
            <person name="Shiratori Y."/>
            <person name="Senoo K."/>
            <person name="Itoh H."/>
        </authorList>
    </citation>
    <scope>NUCLEOTIDE SEQUENCE [LARGE SCALE GENOMIC DNA]</scope>
    <source>
        <strain evidence="1 2">Red100</strain>
    </source>
</reference>
<dbReference type="Proteomes" id="UP000798046">
    <property type="component" value="Unassembled WGS sequence"/>
</dbReference>
<dbReference type="RefSeq" id="WP_151157669.1">
    <property type="nucleotide sequence ID" value="NZ_VZRA01000004.1"/>
</dbReference>